<name>M1DRM5_SOLTU</name>
<dbReference type="PaxDb" id="4113-PGSC0003DMT400093292"/>
<dbReference type="EnsemblPlants" id="PGSC0003DMT400093292">
    <property type="protein sequence ID" value="PGSC0003DMT400093292"/>
    <property type="gene ID" value="PGSC0003DMG400042863"/>
</dbReference>
<sequence length="246" mass="28284">MAKTKRKQAVTSDTESDRESPLLPLMLKKKKGIVIHEQSEAPRQSQPTTQHASTYAVVQPIKGGCKKRMDIRSKLVQPSPTQAPTSRALPILPPRSLNRLKAAGEHTILEDKWIIIDDVLSDYPAIWDIIRFHCFEGFTRLQNPYVLSWKSKIDERVAIEDVIDDDEGVNDDLVKEMDENEMCCDVSLAMNITRQRTPNGKTTHQMRKDEYVDHRLKQQYKVNSRRLKRLTKVVLDDTPNVKGRIE</sequence>
<dbReference type="PANTHER" id="PTHR33180:SF31">
    <property type="entry name" value="POLYPROTEIN PROTEIN"/>
    <property type="match status" value="1"/>
</dbReference>
<organism evidence="2 3">
    <name type="scientific">Solanum tuberosum</name>
    <name type="common">Potato</name>
    <dbReference type="NCBI Taxonomy" id="4113"/>
    <lineage>
        <taxon>Eukaryota</taxon>
        <taxon>Viridiplantae</taxon>
        <taxon>Streptophyta</taxon>
        <taxon>Embryophyta</taxon>
        <taxon>Tracheophyta</taxon>
        <taxon>Spermatophyta</taxon>
        <taxon>Magnoliopsida</taxon>
        <taxon>eudicotyledons</taxon>
        <taxon>Gunneridae</taxon>
        <taxon>Pentapetalae</taxon>
        <taxon>asterids</taxon>
        <taxon>lamiids</taxon>
        <taxon>Solanales</taxon>
        <taxon>Solanaceae</taxon>
        <taxon>Solanoideae</taxon>
        <taxon>Solaneae</taxon>
        <taxon>Solanum</taxon>
    </lineage>
</organism>
<reference evidence="2" key="2">
    <citation type="submission" date="2015-06" db="UniProtKB">
        <authorList>
            <consortium name="EnsemblPlants"/>
        </authorList>
    </citation>
    <scope>IDENTIFICATION</scope>
    <source>
        <strain evidence="2">DM1-3 516 R44</strain>
    </source>
</reference>
<keyword evidence="3" id="KW-1185">Reference proteome</keyword>
<dbReference type="PANTHER" id="PTHR33180">
    <property type="entry name" value="PHOTOSYSTEM II CP43 REACTION CENTER PROTEIN"/>
    <property type="match status" value="1"/>
</dbReference>
<reference evidence="3" key="1">
    <citation type="journal article" date="2011" name="Nature">
        <title>Genome sequence and analysis of the tuber crop potato.</title>
        <authorList>
            <consortium name="The Potato Genome Sequencing Consortium"/>
        </authorList>
    </citation>
    <scope>NUCLEOTIDE SEQUENCE [LARGE SCALE GENOMIC DNA]</scope>
    <source>
        <strain evidence="3">cv. DM1-3 516 R44</strain>
    </source>
</reference>
<dbReference type="InParanoid" id="M1DRM5"/>
<feature type="region of interest" description="Disordered" evidence="1">
    <location>
        <begin position="1"/>
        <end position="23"/>
    </location>
</feature>
<evidence type="ECO:0000256" key="1">
    <source>
        <dbReference type="SAM" id="MobiDB-lite"/>
    </source>
</evidence>
<dbReference type="Gramene" id="PGSC0003DMT400093292">
    <property type="protein sequence ID" value="PGSC0003DMT400093292"/>
    <property type="gene ID" value="PGSC0003DMG400042863"/>
</dbReference>
<dbReference type="AlphaFoldDB" id="M1DRM5"/>
<proteinExistence type="predicted"/>
<evidence type="ECO:0000313" key="3">
    <source>
        <dbReference type="Proteomes" id="UP000011115"/>
    </source>
</evidence>
<dbReference type="HOGENOM" id="CLU_1130714_0_0_1"/>
<evidence type="ECO:0000313" key="2">
    <source>
        <dbReference type="EnsemblPlants" id="PGSC0003DMT400093292"/>
    </source>
</evidence>
<protein>
    <submittedName>
        <fullName evidence="2">Uncharacterized protein</fullName>
    </submittedName>
</protein>
<accession>M1DRM5</accession>
<dbReference type="Proteomes" id="UP000011115">
    <property type="component" value="Unassembled WGS sequence"/>
</dbReference>